<comment type="catalytic activity">
    <reaction evidence="8">
        <text>(7R,8S)-7,8-diammoniononanoate + CO2 + ATP = (4R,5S)-dethiobiotin + ADP + phosphate + 3 H(+)</text>
        <dbReference type="Rhea" id="RHEA:15805"/>
        <dbReference type="ChEBI" id="CHEBI:15378"/>
        <dbReference type="ChEBI" id="CHEBI:16526"/>
        <dbReference type="ChEBI" id="CHEBI:30616"/>
        <dbReference type="ChEBI" id="CHEBI:43474"/>
        <dbReference type="ChEBI" id="CHEBI:149469"/>
        <dbReference type="ChEBI" id="CHEBI:149473"/>
        <dbReference type="ChEBI" id="CHEBI:456216"/>
        <dbReference type="EC" id="6.3.3.3"/>
    </reaction>
</comment>
<feature type="binding site" evidence="8">
    <location>
        <begin position="177"/>
        <end position="178"/>
    </location>
    <ligand>
        <name>ATP</name>
        <dbReference type="ChEBI" id="CHEBI:30616"/>
    </ligand>
</feature>
<dbReference type="GO" id="GO:0042803">
    <property type="term" value="F:protein homodimerization activity"/>
    <property type="evidence" value="ECO:0007669"/>
    <property type="project" value="UniProtKB-ARBA"/>
</dbReference>
<dbReference type="GO" id="GO:0000287">
    <property type="term" value="F:magnesium ion binding"/>
    <property type="evidence" value="ECO:0007669"/>
    <property type="project" value="UniProtKB-UniRule"/>
</dbReference>
<keyword evidence="1 8" id="KW-0963">Cytoplasm</keyword>
<dbReference type="NCBIfam" id="TIGR00347">
    <property type="entry name" value="bioD"/>
    <property type="match status" value="1"/>
</dbReference>
<comment type="caution">
    <text evidence="8">Lacks conserved residue(s) required for the propagation of feature annotation.</text>
</comment>
<evidence type="ECO:0000256" key="3">
    <source>
        <dbReference type="ARBA" id="ARBA00022723"/>
    </source>
</evidence>
<keyword evidence="4 8" id="KW-0547">Nucleotide-binding</keyword>
<accession>A0A9E9LNB8</accession>
<evidence type="ECO:0000313" key="9">
    <source>
        <dbReference type="EMBL" id="WAV91628.1"/>
    </source>
</evidence>
<keyword evidence="3 8" id="KW-0479">Metal-binding</keyword>
<keyword evidence="2 8" id="KW-0436">Ligase</keyword>
<feature type="binding site" evidence="8">
    <location>
        <begin position="14"/>
        <end position="19"/>
    </location>
    <ligand>
        <name>ATP</name>
        <dbReference type="ChEBI" id="CHEBI:30616"/>
    </ligand>
</feature>
<dbReference type="HAMAP" id="MF_00336">
    <property type="entry name" value="BioD"/>
    <property type="match status" value="1"/>
</dbReference>
<feature type="binding site" evidence="8">
    <location>
        <position position="56"/>
    </location>
    <ligand>
        <name>Mg(2+)</name>
        <dbReference type="ChEBI" id="CHEBI:18420"/>
    </ligand>
</feature>
<keyword evidence="11" id="KW-1185">Reference proteome</keyword>
<dbReference type="EMBL" id="CP098251">
    <property type="protein sequence ID" value="WAV91628.1"/>
    <property type="molecule type" value="Genomic_DNA"/>
</dbReference>
<proteinExistence type="inferred from homology"/>
<dbReference type="InterPro" id="IPR027417">
    <property type="entry name" value="P-loop_NTPase"/>
</dbReference>
<dbReference type="Proteomes" id="UP001164819">
    <property type="component" value="Chromosome"/>
</dbReference>
<evidence type="ECO:0000256" key="6">
    <source>
        <dbReference type="ARBA" id="ARBA00022840"/>
    </source>
</evidence>
<dbReference type="RefSeq" id="WP_269264886.1">
    <property type="nucleotide sequence ID" value="NZ_CP098248.1"/>
</dbReference>
<keyword evidence="5 8" id="KW-0093">Biotin biosynthesis</keyword>
<comment type="similarity">
    <text evidence="8">Belongs to the dethiobiotin synthetase family.</text>
</comment>
<reference evidence="10" key="1">
    <citation type="journal article" date="2022" name="Front. Microbiol.">
        <title>New perspectives on an old grouping: The genomic and phenotypic variability of Oxalobacter formigenes and the implications for calcium oxalate stone prevention.</title>
        <authorList>
            <person name="Chmiel J.A."/>
            <person name="Carr C."/>
            <person name="Stuivenberg G.A."/>
            <person name="Venema R."/>
            <person name="Chanyi R.M."/>
            <person name="Al K.F."/>
            <person name="Giguere D."/>
            <person name="Say H."/>
            <person name="Akouris P.P."/>
            <person name="Dominguez Romero S.A."/>
            <person name="Kwong A."/>
            <person name="Tai V."/>
            <person name="Koval S.F."/>
            <person name="Razvi H."/>
            <person name="Bjazevic J."/>
            <person name="Burton J.P."/>
        </authorList>
    </citation>
    <scope>NUCLEOTIDE SEQUENCE</scope>
    <source>
        <strain evidence="10">HOxNP-1</strain>
    </source>
</reference>
<dbReference type="PIRSF" id="PIRSF006755">
    <property type="entry name" value="DTB_synth"/>
    <property type="match status" value="1"/>
</dbReference>
<evidence type="ECO:0000256" key="4">
    <source>
        <dbReference type="ARBA" id="ARBA00022741"/>
    </source>
</evidence>
<dbReference type="GO" id="GO:0004141">
    <property type="term" value="F:dethiobiotin synthase activity"/>
    <property type="evidence" value="ECO:0007669"/>
    <property type="project" value="UniProtKB-UniRule"/>
</dbReference>
<comment type="pathway">
    <text evidence="8">Cofactor biosynthesis; biotin biosynthesis; biotin from 7,8-diaminononanoate: step 1/2.</text>
</comment>
<comment type="function">
    <text evidence="8">Catalyzes a mechanistically unusual reaction, the ATP-dependent insertion of CO2 between the N7 and N8 nitrogen atoms of 7,8-diaminopelargonic acid (DAPA, also called 7,8-diammoniononanoate) to form a ureido ring.</text>
</comment>
<comment type="subcellular location">
    <subcellularLocation>
        <location evidence="8">Cytoplasm</location>
    </subcellularLocation>
</comment>
<dbReference type="GO" id="GO:0005524">
    <property type="term" value="F:ATP binding"/>
    <property type="evidence" value="ECO:0007669"/>
    <property type="project" value="UniProtKB-UniRule"/>
</dbReference>
<evidence type="ECO:0000256" key="1">
    <source>
        <dbReference type="ARBA" id="ARBA00022490"/>
    </source>
</evidence>
<comment type="cofactor">
    <cofactor evidence="8">
        <name>Mg(2+)</name>
        <dbReference type="ChEBI" id="CHEBI:18420"/>
    </cofactor>
</comment>
<dbReference type="Pfam" id="PF13500">
    <property type="entry name" value="AAA_26"/>
    <property type="match status" value="1"/>
</dbReference>
<dbReference type="PANTHER" id="PTHR43210">
    <property type="entry name" value="DETHIOBIOTIN SYNTHETASE"/>
    <property type="match status" value="1"/>
</dbReference>
<evidence type="ECO:0000256" key="5">
    <source>
        <dbReference type="ARBA" id="ARBA00022756"/>
    </source>
</evidence>
<evidence type="ECO:0000256" key="2">
    <source>
        <dbReference type="ARBA" id="ARBA00022598"/>
    </source>
</evidence>
<protein>
    <recommendedName>
        <fullName evidence="8">ATP-dependent dethiobiotin synthetase BioD</fullName>
        <ecNumber evidence="8">6.3.3.3</ecNumber>
    </recommendedName>
    <alternativeName>
        <fullName evidence="8">DTB synthetase</fullName>
        <shortName evidence="8">DTBS</shortName>
    </alternativeName>
    <alternativeName>
        <fullName evidence="8">Dethiobiotin synthase</fullName>
    </alternativeName>
</protein>
<evidence type="ECO:0000256" key="7">
    <source>
        <dbReference type="ARBA" id="ARBA00022842"/>
    </source>
</evidence>
<sequence>MNPIAYFVTGTDTEIGKTTLSCALVRNLAKKGLKVAAMKPVAAGATQLDGIWHNDDVDALMKASNMDLPVSLVAPFLLNTPIAPNLSAALDKRVIDLQHILSCYREISHQADAVIVEGVGGFCVPFTENTSSADLAVQLNLPVIMVVGLKLGCINHALLTVEAIHARGLKLAGWIANRTDPGMPFADENIRTLESWLNAPRLGTVPYLESFSQTDAYLSLNNLPDWPL</sequence>
<evidence type="ECO:0000313" key="11">
    <source>
        <dbReference type="Proteomes" id="UP001164794"/>
    </source>
</evidence>
<dbReference type="FunFam" id="3.40.50.300:FF:000292">
    <property type="entry name" value="ATP-dependent dethiobiotin synthetase BioD"/>
    <property type="match status" value="1"/>
</dbReference>
<keyword evidence="6 8" id="KW-0067">ATP-binding</keyword>
<dbReference type="Proteomes" id="UP001164794">
    <property type="component" value="Chromosome"/>
</dbReference>
<name>A0A9E9LNB8_9BURK</name>
<dbReference type="EC" id="6.3.3.3" evidence="8"/>
<reference evidence="9" key="2">
    <citation type="journal article" date="2022" name="Front. Microbiol.">
        <title>New perspectives on an old grouping: The genomic and phenotypic variability of Oxalobacter formigenes and the implications for calcium oxalate stone prevention.</title>
        <authorList>
            <person name="Chmiel J.A."/>
            <person name="Carr C."/>
            <person name="Stuivenberg G.A."/>
            <person name="Venema R."/>
            <person name="Chanyi R.M."/>
            <person name="Al K.F."/>
            <person name="Giguere D."/>
            <person name="Say H."/>
            <person name="Akouris P.P."/>
            <person name="Dominguez Romero S.A."/>
            <person name="Kwong A."/>
            <person name="Tai V."/>
            <person name="Koval S.F."/>
            <person name="Razvi H."/>
            <person name="Bjazevic J."/>
            <person name="Burton J.P."/>
        </authorList>
    </citation>
    <scope>NUCLEOTIDE SEQUENCE</scope>
    <source>
        <strain evidence="9">OxK</strain>
    </source>
</reference>
<dbReference type="InterPro" id="IPR004472">
    <property type="entry name" value="DTB_synth_BioD"/>
</dbReference>
<dbReference type="CDD" id="cd03109">
    <property type="entry name" value="DTBS"/>
    <property type="match status" value="1"/>
</dbReference>
<gene>
    <name evidence="8 9" type="primary">bioD</name>
    <name evidence="10" type="ORF">NB645_01295</name>
    <name evidence="9" type="ORF">NB646_02405</name>
</gene>
<dbReference type="GO" id="GO:0009102">
    <property type="term" value="P:biotin biosynthetic process"/>
    <property type="evidence" value="ECO:0007669"/>
    <property type="project" value="UniProtKB-UniRule"/>
</dbReference>
<evidence type="ECO:0000313" key="10">
    <source>
        <dbReference type="EMBL" id="WAV97413.1"/>
    </source>
</evidence>
<feature type="active site" evidence="8">
    <location>
        <position position="39"/>
    </location>
</feature>
<feature type="binding site" evidence="8">
    <location>
        <begin position="117"/>
        <end position="120"/>
    </location>
    <ligand>
        <name>ATP</name>
        <dbReference type="ChEBI" id="CHEBI:30616"/>
    </ligand>
</feature>
<feature type="binding site" evidence="8">
    <location>
        <position position="117"/>
    </location>
    <ligand>
        <name>Mg(2+)</name>
        <dbReference type="ChEBI" id="CHEBI:18420"/>
    </ligand>
</feature>
<dbReference type="SUPFAM" id="SSF52540">
    <property type="entry name" value="P-loop containing nucleoside triphosphate hydrolases"/>
    <property type="match status" value="1"/>
</dbReference>
<evidence type="ECO:0000256" key="8">
    <source>
        <dbReference type="HAMAP-Rule" id="MF_00336"/>
    </source>
</evidence>
<feature type="binding site" evidence="8">
    <location>
        <position position="56"/>
    </location>
    <ligand>
        <name>ATP</name>
        <dbReference type="ChEBI" id="CHEBI:30616"/>
    </ligand>
</feature>
<organism evidence="9">
    <name type="scientific">Oxalobacter aliiformigenes</name>
    <dbReference type="NCBI Taxonomy" id="2946593"/>
    <lineage>
        <taxon>Bacteria</taxon>
        <taxon>Pseudomonadati</taxon>
        <taxon>Pseudomonadota</taxon>
        <taxon>Betaproteobacteria</taxon>
        <taxon>Burkholderiales</taxon>
        <taxon>Oxalobacteraceae</taxon>
        <taxon>Oxalobacter</taxon>
    </lineage>
</organism>
<keyword evidence="7 8" id="KW-0460">Magnesium</keyword>
<dbReference type="GO" id="GO:0005829">
    <property type="term" value="C:cytosol"/>
    <property type="evidence" value="ECO:0007669"/>
    <property type="project" value="TreeGrafter"/>
</dbReference>
<feature type="binding site" evidence="8">
    <location>
        <position position="18"/>
    </location>
    <ligand>
        <name>Mg(2+)</name>
        <dbReference type="ChEBI" id="CHEBI:18420"/>
    </ligand>
</feature>
<comment type="subunit">
    <text evidence="8">Homodimer.</text>
</comment>
<dbReference type="EMBL" id="CP098248">
    <property type="protein sequence ID" value="WAV97413.1"/>
    <property type="molecule type" value="Genomic_DNA"/>
</dbReference>
<feature type="binding site" evidence="8">
    <location>
        <begin position="206"/>
        <end position="208"/>
    </location>
    <ligand>
        <name>ATP</name>
        <dbReference type="ChEBI" id="CHEBI:30616"/>
    </ligand>
</feature>
<dbReference type="PANTHER" id="PTHR43210:SF5">
    <property type="entry name" value="DETHIOBIOTIN SYNTHETASE"/>
    <property type="match status" value="1"/>
</dbReference>
<dbReference type="Gene3D" id="3.40.50.300">
    <property type="entry name" value="P-loop containing nucleotide triphosphate hydrolases"/>
    <property type="match status" value="1"/>
</dbReference>
<dbReference type="AlphaFoldDB" id="A0A9E9LNB8"/>